<evidence type="ECO:0000313" key="2">
    <source>
        <dbReference type="Proteomes" id="UP000033961"/>
    </source>
</evidence>
<name>A0A2P1QWW0_9LEPT</name>
<dbReference type="AlphaFoldDB" id="A0A2P1QWW0"/>
<organism evidence="1 2">
    <name type="scientific">Leptospira santarosai</name>
    <dbReference type="NCBI Taxonomy" id="28183"/>
    <lineage>
        <taxon>Bacteria</taxon>
        <taxon>Pseudomonadati</taxon>
        <taxon>Spirochaetota</taxon>
        <taxon>Spirochaetia</taxon>
        <taxon>Leptospirales</taxon>
        <taxon>Leptospiraceae</taxon>
        <taxon>Leptospira</taxon>
    </lineage>
</organism>
<proteinExistence type="predicted"/>
<reference evidence="1 2" key="1">
    <citation type="journal article" date="2015" name="Genome Announc.">
        <title>Draft Genome Sequences of Leptospira santarosai Strains U160, U164, and U233, Isolated from Asymptomatic Cattle.</title>
        <authorList>
            <person name="Kremer F.S."/>
            <person name="Eslabao M.R."/>
            <person name="Provisor M."/>
            <person name="Woloski R.D."/>
            <person name="Ramires O.V."/>
            <person name="Moreno L.Z."/>
            <person name="Moreno A.M."/>
            <person name="Hamond C."/>
            <person name="Lilenbaum W."/>
            <person name="Dellagostin O.A."/>
        </authorList>
    </citation>
    <scope>NUCLEOTIDE SEQUENCE [LARGE SCALE GENOMIC DNA]</scope>
    <source>
        <strain evidence="1 2">U160</strain>
    </source>
</reference>
<gene>
    <name evidence="1" type="ORF">XB16_3083</name>
</gene>
<protein>
    <submittedName>
        <fullName evidence="1">Uncharacterized protein</fullName>
    </submittedName>
</protein>
<dbReference type="EMBL" id="CP027843">
    <property type="protein sequence ID" value="AVQ13382.1"/>
    <property type="molecule type" value="Genomic_DNA"/>
</dbReference>
<evidence type="ECO:0000313" key="1">
    <source>
        <dbReference type="EMBL" id="AVQ13382.1"/>
    </source>
</evidence>
<accession>A0A2P1QWW0</accession>
<sequence>MRLIIILFAFAFFFPLLSQLYFYYNATALMIDLRRYTLHLSENHCLELNSNDCSTTKFETLGSSFSSELLRRKTLAPSIRYLFYTDIFSFHPFFGIYEMRFAPKDCLVFRVSHFNLFGKFSGPVYHSSNCISTYHFISHY</sequence>
<dbReference type="Proteomes" id="UP000033961">
    <property type="component" value="Chromosome I"/>
</dbReference>